<feature type="active site" description="Acyl-ester intermediate" evidence="9">
    <location>
        <position position="259"/>
    </location>
</feature>
<evidence type="ECO:0000256" key="2">
    <source>
        <dbReference type="ARBA" id="ARBA00007164"/>
    </source>
</evidence>
<dbReference type="Pfam" id="PF03734">
    <property type="entry name" value="YkuD"/>
    <property type="match status" value="1"/>
</dbReference>
<evidence type="ECO:0000256" key="7">
    <source>
        <dbReference type="ARBA" id="ARBA00022984"/>
    </source>
</evidence>
<comment type="similarity">
    <text evidence="2 12">Belongs to the peptidase S11 family.</text>
</comment>
<dbReference type="PANTHER" id="PTHR30582">
    <property type="entry name" value="L,D-TRANSPEPTIDASE"/>
    <property type="match status" value="1"/>
</dbReference>
<evidence type="ECO:0000256" key="5">
    <source>
        <dbReference type="ARBA" id="ARBA00022801"/>
    </source>
</evidence>
<evidence type="ECO:0000256" key="1">
    <source>
        <dbReference type="ARBA" id="ARBA00004752"/>
    </source>
</evidence>
<dbReference type="GO" id="GO:0009002">
    <property type="term" value="F:serine-type D-Ala-D-Ala carboxypeptidase activity"/>
    <property type="evidence" value="ECO:0007669"/>
    <property type="project" value="InterPro"/>
</dbReference>
<dbReference type="GO" id="GO:0071972">
    <property type="term" value="F:peptidoglycan L,D-transpeptidase activity"/>
    <property type="evidence" value="ECO:0007669"/>
    <property type="project" value="TreeGrafter"/>
</dbReference>
<dbReference type="STRING" id="1802280.A3B37_01040"/>
<feature type="active site" description="Proton acceptor" evidence="9">
    <location>
        <position position="262"/>
    </location>
</feature>
<proteinExistence type="inferred from homology"/>
<dbReference type="Proteomes" id="UP000176705">
    <property type="component" value="Unassembled WGS sequence"/>
</dbReference>
<dbReference type="GO" id="GO:0016740">
    <property type="term" value="F:transferase activity"/>
    <property type="evidence" value="ECO:0007669"/>
    <property type="project" value="UniProtKB-KW"/>
</dbReference>
<dbReference type="Gene3D" id="2.40.440.10">
    <property type="entry name" value="L,D-transpeptidase catalytic domain-like"/>
    <property type="match status" value="1"/>
</dbReference>
<dbReference type="PROSITE" id="PS52029">
    <property type="entry name" value="LD_TPASE"/>
    <property type="match status" value="1"/>
</dbReference>
<feature type="active site" evidence="9">
    <location>
        <position position="313"/>
    </location>
</feature>
<evidence type="ECO:0000256" key="13">
    <source>
        <dbReference type="SAM" id="Phobius"/>
    </source>
</evidence>
<evidence type="ECO:0000313" key="16">
    <source>
        <dbReference type="Proteomes" id="UP000176705"/>
    </source>
</evidence>
<protein>
    <recommendedName>
        <fullName evidence="14">L,D-TPase catalytic domain-containing protein</fullName>
    </recommendedName>
</protein>
<dbReference type="GO" id="GO:0008360">
    <property type="term" value="P:regulation of cell shape"/>
    <property type="evidence" value="ECO:0007669"/>
    <property type="project" value="UniProtKB-UniRule"/>
</dbReference>
<organism evidence="15 16">
    <name type="scientific">Candidatus Sungbacteria bacterium RIFCSPLOWO2_01_FULL_59_16</name>
    <dbReference type="NCBI Taxonomy" id="1802280"/>
    <lineage>
        <taxon>Bacteria</taxon>
        <taxon>Candidatus Sungiibacteriota</taxon>
    </lineage>
</organism>
<dbReference type="GO" id="GO:0006508">
    <property type="term" value="P:proteolysis"/>
    <property type="evidence" value="ECO:0007669"/>
    <property type="project" value="InterPro"/>
</dbReference>
<evidence type="ECO:0000259" key="14">
    <source>
        <dbReference type="PROSITE" id="PS52029"/>
    </source>
</evidence>
<evidence type="ECO:0000256" key="12">
    <source>
        <dbReference type="RuleBase" id="RU004016"/>
    </source>
</evidence>
<keyword evidence="6 11" id="KW-0133">Cell shape</keyword>
<feature type="active site" description="Proton donor/acceptor" evidence="11">
    <location>
        <position position="160"/>
    </location>
</feature>
<dbReference type="GO" id="GO:0005576">
    <property type="term" value="C:extracellular region"/>
    <property type="evidence" value="ECO:0007669"/>
    <property type="project" value="TreeGrafter"/>
</dbReference>
<evidence type="ECO:0000256" key="3">
    <source>
        <dbReference type="ARBA" id="ARBA00022679"/>
    </source>
</evidence>
<dbReference type="Gene3D" id="3.40.710.10">
    <property type="entry name" value="DD-peptidase/beta-lactamase superfamily"/>
    <property type="match status" value="1"/>
</dbReference>
<evidence type="ECO:0000256" key="11">
    <source>
        <dbReference type="PROSITE-ProRule" id="PRU01373"/>
    </source>
</evidence>
<dbReference type="UniPathway" id="UPA00219"/>
<name>A0A1G2LBV0_9BACT</name>
<dbReference type="GO" id="GO:0018104">
    <property type="term" value="P:peptidoglycan-protein cross-linking"/>
    <property type="evidence" value="ECO:0007669"/>
    <property type="project" value="TreeGrafter"/>
</dbReference>
<feature type="domain" description="L,D-TPase catalytic" evidence="14">
    <location>
        <begin position="87"/>
        <end position="203"/>
    </location>
</feature>
<dbReference type="AlphaFoldDB" id="A0A1G2LBV0"/>
<sequence>MTLNVDVRGARYALFLGALIAIILGSGAFAVREFAELAAGSPGGEYAVLPSAKAEPSYRELPDGAVILSSQAAVAERKEAFIRGGDDFIFADLEAMELTVFRGGEPAKTVPIRAKGREGSFFETPSGIYSVRSKETDHFSSIGKVWMPWSMHVFGNYFIHGWPYYPDGRPVPEGFSGGCIRLSTADAAGVFSLARPGMTVLVSAGGEKPAADFAYFRKVSVAGDSFAASLGARSALAADLETGKILFEKERRATLPIASITKLMTALVTLEAVNRYRLLTVSAQDLAAFGDAGLSAGETFESQDLLYPLILASSNDAASVYERSAWRLVELMNEKARAIGLAETHFADASGISPENVSSTEDLFRLLRFLYRNKKPLFEISGLFEKTLVSASGREHRWTNVNWAAEDSRYLGGKTGKTREAGETIAAAFSVKLAEFGERPVAVILLGSPDRARDAELTLTYLEENFVYGTTFTKDKANAPGIPSGAAIYEAVESWQELGE</sequence>
<dbReference type="SUPFAM" id="SSF141523">
    <property type="entry name" value="L,D-transpeptidase catalytic domain-like"/>
    <property type="match status" value="1"/>
</dbReference>
<dbReference type="InterPro" id="IPR012338">
    <property type="entry name" value="Beta-lactam/transpept-like"/>
</dbReference>
<evidence type="ECO:0000313" key="15">
    <source>
        <dbReference type="EMBL" id="OHA09113.1"/>
    </source>
</evidence>
<keyword evidence="13" id="KW-0472">Membrane</keyword>
<evidence type="ECO:0000256" key="9">
    <source>
        <dbReference type="PIRSR" id="PIRSR618044-1"/>
    </source>
</evidence>
<feature type="binding site" evidence="10">
    <location>
        <position position="414"/>
    </location>
    <ligand>
        <name>substrate</name>
    </ligand>
</feature>
<keyword evidence="4" id="KW-0732">Signal</keyword>
<dbReference type="PRINTS" id="PR00725">
    <property type="entry name" value="DADACBPTASE1"/>
</dbReference>
<evidence type="ECO:0000256" key="8">
    <source>
        <dbReference type="ARBA" id="ARBA00023316"/>
    </source>
</evidence>
<dbReference type="EMBL" id="MHQS01000006">
    <property type="protein sequence ID" value="OHA09113.1"/>
    <property type="molecule type" value="Genomic_DNA"/>
</dbReference>
<dbReference type="InterPro" id="IPR050979">
    <property type="entry name" value="LD-transpeptidase"/>
</dbReference>
<dbReference type="InterPro" id="IPR001967">
    <property type="entry name" value="Peptidase_S11_N"/>
</dbReference>
<dbReference type="GO" id="GO:0071555">
    <property type="term" value="P:cell wall organization"/>
    <property type="evidence" value="ECO:0007669"/>
    <property type="project" value="UniProtKB-UniRule"/>
</dbReference>
<accession>A0A1G2LBV0</accession>
<dbReference type="Pfam" id="PF00768">
    <property type="entry name" value="Peptidase_S11"/>
    <property type="match status" value="1"/>
</dbReference>
<evidence type="ECO:0000256" key="10">
    <source>
        <dbReference type="PIRSR" id="PIRSR618044-2"/>
    </source>
</evidence>
<reference evidence="15 16" key="1">
    <citation type="journal article" date="2016" name="Nat. Commun.">
        <title>Thousands of microbial genomes shed light on interconnected biogeochemical processes in an aquifer system.</title>
        <authorList>
            <person name="Anantharaman K."/>
            <person name="Brown C.T."/>
            <person name="Hug L.A."/>
            <person name="Sharon I."/>
            <person name="Castelle C.J."/>
            <person name="Probst A.J."/>
            <person name="Thomas B.C."/>
            <person name="Singh A."/>
            <person name="Wilkins M.J."/>
            <person name="Karaoz U."/>
            <person name="Brodie E.L."/>
            <person name="Williams K.H."/>
            <person name="Hubbard S.S."/>
            <person name="Banfield J.F."/>
        </authorList>
    </citation>
    <scope>NUCLEOTIDE SEQUENCE [LARGE SCALE GENOMIC DNA]</scope>
</reference>
<keyword evidence="13" id="KW-1133">Transmembrane helix</keyword>
<evidence type="ECO:0000256" key="4">
    <source>
        <dbReference type="ARBA" id="ARBA00022729"/>
    </source>
</evidence>
<feature type="transmembrane region" description="Helical" evidence="13">
    <location>
        <begin position="12"/>
        <end position="31"/>
    </location>
</feature>
<feature type="active site" description="Nucleophile" evidence="11">
    <location>
        <position position="179"/>
    </location>
</feature>
<dbReference type="InterPro" id="IPR005490">
    <property type="entry name" value="LD_TPept_cat_dom"/>
</dbReference>
<keyword evidence="3" id="KW-0808">Transferase</keyword>
<dbReference type="PANTHER" id="PTHR30582:SF2">
    <property type="entry name" value="L,D-TRANSPEPTIDASE YCIB-RELATED"/>
    <property type="match status" value="1"/>
</dbReference>
<dbReference type="CDD" id="cd16913">
    <property type="entry name" value="YkuD_like"/>
    <property type="match status" value="1"/>
</dbReference>
<evidence type="ECO:0000256" key="6">
    <source>
        <dbReference type="ARBA" id="ARBA00022960"/>
    </source>
</evidence>
<comment type="caution">
    <text evidence="15">The sequence shown here is derived from an EMBL/GenBank/DDBJ whole genome shotgun (WGS) entry which is preliminary data.</text>
</comment>
<keyword evidence="13" id="KW-0812">Transmembrane</keyword>
<comment type="pathway">
    <text evidence="1 11">Cell wall biogenesis; peptidoglycan biosynthesis.</text>
</comment>
<keyword evidence="5" id="KW-0378">Hydrolase</keyword>
<keyword evidence="8 11" id="KW-0961">Cell wall biogenesis/degradation</keyword>
<dbReference type="SUPFAM" id="SSF56601">
    <property type="entry name" value="beta-lactamase/transpeptidase-like"/>
    <property type="match status" value="1"/>
</dbReference>
<dbReference type="InterPro" id="IPR038063">
    <property type="entry name" value="Transpep_catalytic_dom"/>
</dbReference>
<gene>
    <name evidence="15" type="ORF">A3B37_01040</name>
</gene>
<dbReference type="InterPro" id="IPR018044">
    <property type="entry name" value="Peptidase_S11"/>
</dbReference>
<keyword evidence="7 11" id="KW-0573">Peptidoglycan synthesis</keyword>